<dbReference type="AlphaFoldDB" id="K7MVQ6"/>
<dbReference type="InterPro" id="IPR008183">
    <property type="entry name" value="Aldose_1/G6P_1-epimerase"/>
</dbReference>
<dbReference type="PANTHER" id="PTHR11122:SF33">
    <property type="entry name" value="GLUCOSE-6-PHOSPHATE 1-EPIMERASE"/>
    <property type="match status" value="1"/>
</dbReference>
<name>K7MVQ6_SOYBN</name>
<feature type="binding site" evidence="5">
    <location>
        <position position="37"/>
    </location>
    <ligand>
        <name>substrate</name>
    </ligand>
</feature>
<dbReference type="InterPro" id="IPR025532">
    <property type="entry name" value="G6P_1-epimerase"/>
</dbReference>
<evidence type="ECO:0000256" key="3">
    <source>
        <dbReference type="ARBA" id="ARBA00012083"/>
    </source>
</evidence>
<dbReference type="SUPFAM" id="SSF74650">
    <property type="entry name" value="Galactose mutarotase-like"/>
    <property type="match status" value="1"/>
</dbReference>
<comment type="similarity">
    <text evidence="2">Belongs to the glucose-6-phosphate 1-epimerase family.</text>
</comment>
<evidence type="ECO:0000256" key="1">
    <source>
        <dbReference type="ARBA" id="ARBA00001096"/>
    </source>
</evidence>
<feature type="binding site" evidence="5">
    <location>
        <position position="14"/>
    </location>
    <ligand>
        <name>substrate</name>
    </ligand>
</feature>
<proteinExistence type="inferred from homology"/>
<dbReference type="RefSeq" id="XP_006603786.1">
    <property type="nucleotide sequence ID" value="XM_006603723.4"/>
</dbReference>
<evidence type="ECO:0000313" key="6">
    <source>
        <dbReference type="EMBL" id="KRG93204.1"/>
    </source>
</evidence>
<gene>
    <name evidence="7" type="primary">LOC100787217</name>
    <name evidence="6" type="ORF">GLYMA_19G003300</name>
</gene>
<dbReference type="GO" id="GO:0030246">
    <property type="term" value="F:carbohydrate binding"/>
    <property type="evidence" value="ECO:0007669"/>
    <property type="project" value="InterPro"/>
</dbReference>
<dbReference type="HOGENOM" id="CLU_048345_2_0_1"/>
<evidence type="ECO:0000256" key="5">
    <source>
        <dbReference type="PIRSR" id="PIRSR016020-2"/>
    </source>
</evidence>
<keyword evidence="8" id="KW-1185">Reference proteome</keyword>
<sequence length="258" mass="29145">MSSKANKKQHKAIRGGISACLARFGDLSSLEQHGFARNRMWSLDRDPSPLPPLDNQSSVDLILKSTEVDLKTPCSFEFRLRISLNAGKLILIPRVRNTANKAFSFSFTLCNYLSVSDISEVRIEGLETLDYFDNLLNRSRFTEQADALTFDGEMDRVYLHSPTKIAIIDHEKKRTFVLQKKGMPDAVVWNPWGKKAKAIPDLGDDDYKIMMCVNSAAIDTPILLKPSEEWMGYQELSTVSSSYCSGQLDPRKVLYGFH</sequence>
<dbReference type="Pfam" id="PF01263">
    <property type="entry name" value="Aldose_epim"/>
    <property type="match status" value="1"/>
</dbReference>
<organism evidence="6">
    <name type="scientific">Glycine max</name>
    <name type="common">Soybean</name>
    <name type="synonym">Glycine hispida</name>
    <dbReference type="NCBI Taxonomy" id="3847"/>
    <lineage>
        <taxon>Eukaryota</taxon>
        <taxon>Viridiplantae</taxon>
        <taxon>Streptophyta</taxon>
        <taxon>Embryophyta</taxon>
        <taxon>Tracheophyta</taxon>
        <taxon>Spermatophyta</taxon>
        <taxon>Magnoliopsida</taxon>
        <taxon>eudicotyledons</taxon>
        <taxon>Gunneridae</taxon>
        <taxon>Pentapetalae</taxon>
        <taxon>rosids</taxon>
        <taxon>fabids</taxon>
        <taxon>Fabales</taxon>
        <taxon>Fabaceae</taxon>
        <taxon>Papilionoideae</taxon>
        <taxon>50 kb inversion clade</taxon>
        <taxon>NPAAA clade</taxon>
        <taxon>indigoferoid/millettioid clade</taxon>
        <taxon>Phaseoleae</taxon>
        <taxon>Glycine</taxon>
        <taxon>Glycine subgen. Soja</taxon>
    </lineage>
</organism>
<evidence type="ECO:0000313" key="8">
    <source>
        <dbReference type="Proteomes" id="UP000008827"/>
    </source>
</evidence>
<reference evidence="7" key="2">
    <citation type="submission" date="2018-02" db="UniProtKB">
        <authorList>
            <consortium name="EnsemblPlants"/>
        </authorList>
    </citation>
    <scope>IDENTIFICATION</scope>
    <source>
        <strain evidence="7">Williams 82</strain>
    </source>
</reference>
<dbReference type="PANTHER" id="PTHR11122">
    <property type="entry name" value="APOSPORY-ASSOCIATED PROTEIN C-RELATED"/>
    <property type="match status" value="1"/>
</dbReference>
<dbReference type="PIRSF" id="PIRSF016020">
    <property type="entry name" value="PHexose_mutarotase"/>
    <property type="match status" value="1"/>
</dbReference>
<comment type="catalytic activity">
    <reaction evidence="1">
        <text>alpha-D-glucose 6-phosphate = beta-D-glucose 6-phosphate</text>
        <dbReference type="Rhea" id="RHEA:16249"/>
        <dbReference type="ChEBI" id="CHEBI:58225"/>
        <dbReference type="ChEBI" id="CHEBI:58247"/>
        <dbReference type="EC" id="5.1.3.15"/>
    </reaction>
</comment>
<dbReference type="Gene3D" id="2.70.98.10">
    <property type="match status" value="1"/>
</dbReference>
<keyword evidence="4" id="KW-0413">Isomerase</keyword>
<dbReference type="CDD" id="cd09020">
    <property type="entry name" value="D-hex-6-P-epi_like"/>
    <property type="match status" value="1"/>
</dbReference>
<dbReference type="EC" id="5.1.3.15" evidence="3"/>
<dbReference type="ExpressionAtlas" id="K7MVQ6">
    <property type="expression patterns" value="baseline and differential"/>
</dbReference>
<dbReference type="GO" id="GO:0005975">
    <property type="term" value="P:carbohydrate metabolic process"/>
    <property type="evidence" value="ECO:0007669"/>
    <property type="project" value="InterPro"/>
</dbReference>
<dbReference type="OrthoDB" id="1659429at2759"/>
<dbReference type="EnsemblPlants" id="KRG93204">
    <property type="protein sequence ID" value="KRG93204"/>
    <property type="gene ID" value="GLYMA_19G003300"/>
</dbReference>
<evidence type="ECO:0000256" key="2">
    <source>
        <dbReference type="ARBA" id="ARBA00005866"/>
    </source>
</evidence>
<dbReference type="Gramene" id="KRG93204">
    <property type="protein sequence ID" value="KRG93204"/>
    <property type="gene ID" value="GLYMA_19G003300"/>
</dbReference>
<dbReference type="GO" id="GO:0047938">
    <property type="term" value="F:glucose-6-phosphate 1-epimerase activity"/>
    <property type="evidence" value="ECO:0007669"/>
    <property type="project" value="UniProtKB-EC"/>
</dbReference>
<reference evidence="6 7" key="1">
    <citation type="journal article" date="2010" name="Nature">
        <title>Genome sequence of the palaeopolyploid soybean.</title>
        <authorList>
            <person name="Schmutz J."/>
            <person name="Cannon S.B."/>
            <person name="Schlueter J."/>
            <person name="Ma J."/>
            <person name="Mitros T."/>
            <person name="Nelson W."/>
            <person name="Hyten D.L."/>
            <person name="Song Q."/>
            <person name="Thelen J.J."/>
            <person name="Cheng J."/>
            <person name="Xu D."/>
            <person name="Hellsten U."/>
            <person name="May G.D."/>
            <person name="Yu Y."/>
            <person name="Sakurai T."/>
            <person name="Umezawa T."/>
            <person name="Bhattacharyya M.K."/>
            <person name="Sandhu D."/>
            <person name="Valliyodan B."/>
            <person name="Lindquist E."/>
            <person name="Peto M."/>
            <person name="Grant D."/>
            <person name="Shu S."/>
            <person name="Goodstein D."/>
            <person name="Barry K."/>
            <person name="Futrell-Griggs M."/>
            <person name="Abernathy B."/>
            <person name="Du J."/>
            <person name="Tian Z."/>
            <person name="Zhu L."/>
            <person name="Gill N."/>
            <person name="Joshi T."/>
            <person name="Libault M."/>
            <person name="Sethuraman A."/>
            <person name="Zhang X.-C."/>
            <person name="Shinozaki K."/>
            <person name="Nguyen H.T."/>
            <person name="Wing R.A."/>
            <person name="Cregan P."/>
            <person name="Specht J."/>
            <person name="Grimwood J."/>
            <person name="Rokhsar D."/>
            <person name="Stacey G."/>
            <person name="Shoemaker R.C."/>
            <person name="Jackson S.A."/>
        </authorList>
    </citation>
    <scope>NUCLEOTIDE SEQUENCE</scope>
    <source>
        <strain evidence="7">cv. Williams 82</strain>
        <tissue evidence="6">Callus</tissue>
    </source>
</reference>
<accession>K7MVQ6</accession>
<reference evidence="6" key="3">
    <citation type="submission" date="2018-07" db="EMBL/GenBank/DDBJ databases">
        <title>WGS assembly of Glycine max.</title>
        <authorList>
            <person name="Schmutz J."/>
            <person name="Cannon S."/>
            <person name="Schlueter J."/>
            <person name="Ma J."/>
            <person name="Mitros T."/>
            <person name="Nelson W."/>
            <person name="Hyten D."/>
            <person name="Song Q."/>
            <person name="Thelen J."/>
            <person name="Cheng J."/>
            <person name="Xu D."/>
            <person name="Hellsten U."/>
            <person name="May G."/>
            <person name="Yu Y."/>
            <person name="Sakurai T."/>
            <person name="Umezawa T."/>
            <person name="Bhattacharyya M."/>
            <person name="Sandhu D."/>
            <person name="Valliyodan B."/>
            <person name="Lindquist E."/>
            <person name="Peto M."/>
            <person name="Grant D."/>
            <person name="Shu S."/>
            <person name="Goodstein D."/>
            <person name="Barry K."/>
            <person name="Futrell-Griggs M."/>
            <person name="Abernathy B."/>
            <person name="Du J."/>
            <person name="Tian Z."/>
            <person name="Zhu L."/>
            <person name="Gill N."/>
            <person name="Joshi T."/>
            <person name="Libault M."/>
            <person name="Sethuraman A."/>
            <person name="Zhang X."/>
            <person name="Shinozaki K."/>
            <person name="Nguyen H."/>
            <person name="Wing R."/>
            <person name="Cregan P."/>
            <person name="Specht J."/>
            <person name="Grimwood J."/>
            <person name="Rokhsar D."/>
            <person name="Stacey G."/>
            <person name="Shoemaker R."/>
            <person name="Jackson S."/>
        </authorList>
    </citation>
    <scope>NUCLEOTIDE SEQUENCE</scope>
    <source>
        <tissue evidence="6">Callus</tissue>
    </source>
</reference>
<protein>
    <recommendedName>
        <fullName evidence="3">glucose-6-phosphate 1-epimerase</fullName>
        <ecNumber evidence="3">5.1.3.15</ecNumber>
    </recommendedName>
</protein>
<dbReference type="GeneID" id="100787217"/>
<evidence type="ECO:0000256" key="4">
    <source>
        <dbReference type="ARBA" id="ARBA00023235"/>
    </source>
</evidence>
<dbReference type="EMBL" id="CM000852">
    <property type="protein sequence ID" value="KRG93204.1"/>
    <property type="molecule type" value="Genomic_DNA"/>
</dbReference>
<dbReference type="Proteomes" id="UP000008827">
    <property type="component" value="Chromosome 19"/>
</dbReference>
<evidence type="ECO:0000313" key="7">
    <source>
        <dbReference type="EnsemblPlants" id="KRG93204"/>
    </source>
</evidence>
<dbReference type="InterPro" id="IPR011013">
    <property type="entry name" value="Gal_mutarotase_sf_dom"/>
</dbReference>
<feature type="binding site" evidence="5">
    <location>
        <position position="32"/>
    </location>
    <ligand>
        <name>substrate</name>
    </ligand>
</feature>
<dbReference type="InterPro" id="IPR014718">
    <property type="entry name" value="GH-type_carb-bd"/>
</dbReference>